<feature type="region of interest" description="Disordered" evidence="3">
    <location>
        <begin position="31"/>
        <end position="75"/>
    </location>
</feature>
<dbReference type="Pfam" id="PF14214">
    <property type="entry name" value="Helitron_like_N"/>
    <property type="match status" value="1"/>
</dbReference>
<keyword evidence="1" id="KW-0233">DNA recombination</keyword>
<evidence type="ECO:0000256" key="2">
    <source>
        <dbReference type="SAM" id="Coils"/>
    </source>
</evidence>
<feature type="coiled-coil region" evidence="2">
    <location>
        <begin position="378"/>
        <end position="413"/>
    </location>
</feature>
<dbReference type="InterPro" id="IPR027417">
    <property type="entry name" value="P-loop_NTPase"/>
</dbReference>
<feature type="domain" description="DNA helicase Pif1-like DEAD-box helicase" evidence="4">
    <location>
        <begin position="1487"/>
        <end position="1630"/>
    </location>
</feature>
<keyword evidence="1" id="KW-0227">DNA damage</keyword>
<organism evidence="7 8">
    <name type="scientific">Psilocybe cyanescens</name>
    <dbReference type="NCBI Taxonomy" id="93625"/>
    <lineage>
        <taxon>Eukaryota</taxon>
        <taxon>Fungi</taxon>
        <taxon>Dikarya</taxon>
        <taxon>Basidiomycota</taxon>
        <taxon>Agaricomycotina</taxon>
        <taxon>Agaricomycetes</taxon>
        <taxon>Agaricomycetidae</taxon>
        <taxon>Agaricales</taxon>
        <taxon>Agaricineae</taxon>
        <taxon>Strophariaceae</taxon>
        <taxon>Psilocybe</taxon>
    </lineage>
</organism>
<feature type="domain" description="Helitron helicase-like" evidence="5">
    <location>
        <begin position="518"/>
        <end position="741"/>
    </location>
</feature>
<gene>
    <name evidence="7" type="ORF">CVT25_009301</name>
</gene>
<comment type="caution">
    <text evidence="7">The sequence shown here is derived from an EMBL/GenBank/DDBJ whole genome shotgun (WGS) entry which is preliminary data.</text>
</comment>
<dbReference type="GO" id="GO:0006281">
    <property type="term" value="P:DNA repair"/>
    <property type="evidence" value="ECO:0007669"/>
    <property type="project" value="UniProtKB-KW"/>
</dbReference>
<dbReference type="GO" id="GO:0000723">
    <property type="term" value="P:telomere maintenance"/>
    <property type="evidence" value="ECO:0007669"/>
    <property type="project" value="InterPro"/>
</dbReference>
<protein>
    <recommendedName>
        <fullName evidence="1">ATP-dependent DNA helicase</fullName>
        <ecNumber evidence="1">5.6.2.3</ecNumber>
    </recommendedName>
</protein>
<evidence type="ECO:0000313" key="8">
    <source>
        <dbReference type="Proteomes" id="UP000283269"/>
    </source>
</evidence>
<evidence type="ECO:0000259" key="5">
    <source>
        <dbReference type="Pfam" id="PF14214"/>
    </source>
</evidence>
<dbReference type="GO" id="GO:0006310">
    <property type="term" value="P:DNA recombination"/>
    <property type="evidence" value="ECO:0007669"/>
    <property type="project" value="UniProtKB-KW"/>
</dbReference>
<dbReference type="EC" id="5.6.2.3" evidence="1"/>
<evidence type="ECO:0000256" key="3">
    <source>
        <dbReference type="SAM" id="MobiDB-lite"/>
    </source>
</evidence>
<dbReference type="SUPFAM" id="SSF52540">
    <property type="entry name" value="P-loop containing nucleoside triphosphate hydrolases"/>
    <property type="match status" value="2"/>
</dbReference>
<dbReference type="Pfam" id="PF05970">
    <property type="entry name" value="PIF1"/>
    <property type="match status" value="1"/>
</dbReference>
<evidence type="ECO:0000313" key="7">
    <source>
        <dbReference type="EMBL" id="PPQ82747.1"/>
    </source>
</evidence>
<evidence type="ECO:0000259" key="4">
    <source>
        <dbReference type="Pfam" id="PF05970"/>
    </source>
</evidence>
<feature type="compositionally biased region" description="Acidic residues" evidence="3">
    <location>
        <begin position="1149"/>
        <end position="1163"/>
    </location>
</feature>
<comment type="cofactor">
    <cofactor evidence="1">
        <name>Mg(2+)</name>
        <dbReference type="ChEBI" id="CHEBI:18420"/>
    </cofactor>
</comment>
<proteinExistence type="inferred from homology"/>
<dbReference type="Gene3D" id="3.40.50.300">
    <property type="entry name" value="P-loop containing nucleotide triphosphate hydrolases"/>
    <property type="match status" value="1"/>
</dbReference>
<dbReference type="InterPro" id="IPR051055">
    <property type="entry name" value="PIF1_helicase"/>
</dbReference>
<feature type="region of interest" description="Disordered" evidence="3">
    <location>
        <begin position="1140"/>
        <end position="1179"/>
    </location>
</feature>
<evidence type="ECO:0000259" key="6">
    <source>
        <dbReference type="Pfam" id="PF20209"/>
    </source>
</evidence>
<dbReference type="InterPro" id="IPR046700">
    <property type="entry name" value="DUF6570"/>
</dbReference>
<keyword evidence="1" id="KW-0547">Nucleotide-binding</keyword>
<comment type="similarity">
    <text evidence="1">Belongs to the helicase family.</text>
</comment>
<keyword evidence="8" id="KW-1185">Reference proteome</keyword>
<accession>A0A409WW68</accession>
<keyword evidence="1" id="KW-0378">Hydrolase</keyword>
<dbReference type="OrthoDB" id="3257061at2759"/>
<dbReference type="Pfam" id="PF20209">
    <property type="entry name" value="DUF6570"/>
    <property type="match status" value="1"/>
</dbReference>
<feature type="region of interest" description="Disordered" evidence="3">
    <location>
        <begin position="1003"/>
        <end position="1049"/>
    </location>
</feature>
<keyword evidence="1" id="KW-0067">ATP-binding</keyword>
<feature type="domain" description="DUF6570" evidence="6">
    <location>
        <begin position="192"/>
        <end position="340"/>
    </location>
</feature>
<dbReference type="EMBL" id="NHYD01003099">
    <property type="protein sequence ID" value="PPQ82747.1"/>
    <property type="molecule type" value="Genomic_DNA"/>
</dbReference>
<dbReference type="STRING" id="93625.A0A409WW68"/>
<comment type="catalytic activity">
    <reaction evidence="1">
        <text>ATP + H2O = ADP + phosphate + H(+)</text>
        <dbReference type="Rhea" id="RHEA:13065"/>
        <dbReference type="ChEBI" id="CHEBI:15377"/>
        <dbReference type="ChEBI" id="CHEBI:15378"/>
        <dbReference type="ChEBI" id="CHEBI:30616"/>
        <dbReference type="ChEBI" id="CHEBI:43474"/>
        <dbReference type="ChEBI" id="CHEBI:456216"/>
        <dbReference type="EC" id="5.6.2.3"/>
    </reaction>
</comment>
<reference evidence="7 8" key="1">
    <citation type="journal article" date="2018" name="Evol. Lett.">
        <title>Horizontal gene cluster transfer increased hallucinogenic mushroom diversity.</title>
        <authorList>
            <person name="Reynolds H.T."/>
            <person name="Vijayakumar V."/>
            <person name="Gluck-Thaler E."/>
            <person name="Korotkin H.B."/>
            <person name="Matheny P.B."/>
            <person name="Slot J.C."/>
        </authorList>
    </citation>
    <scope>NUCLEOTIDE SEQUENCE [LARGE SCALE GENOMIC DNA]</scope>
    <source>
        <strain evidence="7 8">2631</strain>
    </source>
</reference>
<keyword evidence="1" id="KW-0347">Helicase</keyword>
<dbReference type="InParanoid" id="A0A409WW68"/>
<evidence type="ECO:0000256" key="1">
    <source>
        <dbReference type="RuleBase" id="RU363044"/>
    </source>
</evidence>
<name>A0A409WW68_PSICY</name>
<sequence>MHAKIAMFPQEVVDAIMADAAATVAAGEGRYARPGNQRRRAMDDIGTVRTMKRQRTEEPPRSATPETDSDEDAERDDFYEVSERRIEEIVQSDFLSAPATDTLKERLGLFIDATSNKALQRRTCGSCARDRPEEDLREKDLDEIPSKELLAPATPHPAHVLMDGMLVHGDSVINDGSTLIICSECYNSLKNEKRPKFSLGNDLWIGDVPKELQDLTLPERMLIAVYFPAAYIVKLFPKQKGAHAWDRAQMHNGLRGNVSTYRLNPNQVTSMLEGSLKTYPRPAKILPATIGITFVGPKGLPESSMPTMFRVRRRRVRDALRWLKINNMLYADITISEENLTLLPEDGIPEELMMTAKHSADIEAVEREHSGYVPEDAADEAKELRENIQNTLNEAGLAEIDELHEENEQQTDEVEPMIIPLQSMGVVDIDGGDISSSELLAHALSNSCVEQDIPEDYTIRRGSAFINEYARVDPKTGLRNDGGPSNPNHLLGCFPTLFPYGTGGIETNRPVYIAYEPHVRWTMEYVDRRFRKEIQYPFQVFGVMQKRAVCRSAVLQMKKSTFIRNMNMIANLKPADLLKASKEETRGARFSNPAVRALREELSAVRTKVKGTDESRVSVRSKVWGTNLIFNPPSIWMTVNPADSQDPIAQVFAGEEIDMDAFCNTAGPDHITRATNIAADPYASAQYFHFIVRTVFEELLGIKKHPKGKLEREYGVLGKVQSYIGTVEAQGRGTLHLHTLIWLKDAPTAHEIKAALKTDGFREKMKAYIKNVIQADIGGKTKEEVLEIPKVAGISYSRPVDPRTATDEELLDRLAKLVRALQYHKCTPAACLKLVKGRLECKRRAPFHKAIDDWVDEVGNWGPKRVCELLNSFNPSIMQALRANHDLKLIMSGKDTATITFYITNYATKKQQRSSNVSALLATTLAFSRAADRRQTDMNLVNKRLIQQCANSLTRYREFSAPEVMSYIMGWGDVYESHHFVSIFWDAAARSLKTTFPELDRPRGLISSGDGAAQTHGSPASPSTSNPAQGNSMVPVTQKEDVPDSGESNVTINMVGGKAVLRDQLKDYKFRGEELRNMNFLKFMLNTYEGDIVKKKKKKANTPNANAAVDVNTAATVSDTVVDVDDAATVSADVAAVDGNFDIDNPGFENEDEDEREAEEGDEGGATPNRRGRGRPLSERVKYKEGAGKPTRCRIVRGNGHETMPRFVGRWFPRNDGTEEHEKEFYYASILALLSPWSELSELKGDFSTFKGKFDRMLEEGDREDLTIVHNIQYYYECLDGAHARREEEKTAREGGPLEFELEITEDDRAEIDELVRANAIEDETTEEDLEMARLEKVAARDTMFGTAALYEGYCAGVFDDSPMETVWNAGRKLASGDDTLKIAAWEKQLKETVRRTLSTEHQADTVNGSVQVRAPNSSTANTAPEVSPIVPSRVVTDSGVPVQRHERVLLALLNTEQRRAHDIVERKLQQHMAINLTDGKAPQLRMLILGQGGTGKSMLIGAITETFRYYGQLDILAKCATTGIAATDIGGMTLHSWAGLSQRAPTKEDWLEGACDKTVNKRRRNIEGKAFLILDEVSMTDKTGVFLTSEVTGHTRANDFKGSAEDPFGGMHLIFTGDFHQFPPVGNATGALYVEKQKDTARATIGREIFKQFDTVVILDKQIRVKDKVWIDILNRLRVGECDYNDIEEVEKLVLEHKECDKPNFQEAPWNDAVLVTSRHVVREMWNVESLAKHCRTTGNIRYIIEAEDTVKKTGERPSISTRCEIAKLNEEHTQKLAETVQIAVGMKAMILLNIATEGNIANGTRGIIHDIILDEREWTHPTITDGTAKLKYPPAMILFKPNKRTELQFDGVEPGLIPLTPSEATFSVKTKGKKKKTMLIKRRQYGITAGYAFTDYKSQGQTIEYVIIDLAKPPTGSLSPFGVYVAMSRSRGRDTIRLLRPFDRKLFQHHPSEDLRKDMKRLEEINERTKIAWEMDRNQQVERREEVELTGPPQRYRIV</sequence>
<dbReference type="GO" id="GO:0043139">
    <property type="term" value="F:5'-3' DNA helicase activity"/>
    <property type="evidence" value="ECO:0007669"/>
    <property type="project" value="UniProtKB-EC"/>
</dbReference>
<dbReference type="GO" id="GO:0016887">
    <property type="term" value="F:ATP hydrolysis activity"/>
    <property type="evidence" value="ECO:0007669"/>
    <property type="project" value="RHEA"/>
</dbReference>
<dbReference type="Proteomes" id="UP000283269">
    <property type="component" value="Unassembled WGS sequence"/>
</dbReference>
<dbReference type="InterPro" id="IPR010285">
    <property type="entry name" value="DNA_helicase_pif1-like_DEAD"/>
</dbReference>
<keyword evidence="2" id="KW-0175">Coiled coil</keyword>
<feature type="compositionally biased region" description="Polar residues" evidence="3">
    <location>
        <begin position="1015"/>
        <end position="1035"/>
    </location>
</feature>
<dbReference type="GO" id="GO:0005524">
    <property type="term" value="F:ATP binding"/>
    <property type="evidence" value="ECO:0007669"/>
    <property type="project" value="UniProtKB-KW"/>
</dbReference>
<keyword evidence="1" id="KW-0234">DNA repair</keyword>
<dbReference type="InterPro" id="IPR025476">
    <property type="entry name" value="Helitron_helicase-like"/>
</dbReference>
<dbReference type="CDD" id="cd18809">
    <property type="entry name" value="SF1_C_RecD"/>
    <property type="match status" value="1"/>
</dbReference>
<dbReference type="PANTHER" id="PTHR47642">
    <property type="entry name" value="ATP-DEPENDENT DNA HELICASE"/>
    <property type="match status" value="1"/>
</dbReference>